<dbReference type="PANTHER" id="PTHR16214">
    <property type="entry name" value="TRANSMEMBRANE PROTEIN 260"/>
    <property type="match status" value="1"/>
</dbReference>
<keyword evidence="1" id="KW-0472">Membrane</keyword>
<dbReference type="InterPro" id="IPR052724">
    <property type="entry name" value="GT117_domain-containing"/>
</dbReference>
<feature type="transmembrane region" description="Helical" evidence="1">
    <location>
        <begin position="88"/>
        <end position="110"/>
    </location>
</feature>
<dbReference type="AlphaFoldDB" id="A0A7C1JMQ0"/>
<feature type="transmembrane region" description="Helical" evidence="1">
    <location>
        <begin position="210"/>
        <end position="231"/>
    </location>
</feature>
<feature type="transmembrane region" description="Helical" evidence="1">
    <location>
        <begin position="243"/>
        <end position="272"/>
    </location>
</feature>
<organism evidence="2">
    <name type="scientific">Caldilinea aerophila</name>
    <dbReference type="NCBI Taxonomy" id="133453"/>
    <lineage>
        <taxon>Bacteria</taxon>
        <taxon>Bacillati</taxon>
        <taxon>Chloroflexota</taxon>
        <taxon>Caldilineae</taxon>
        <taxon>Caldilineales</taxon>
        <taxon>Caldilineaceae</taxon>
        <taxon>Caldilinea</taxon>
    </lineage>
</organism>
<name>A0A7C1JMQ0_9CHLR</name>
<dbReference type="EMBL" id="DSMG01000193">
    <property type="protein sequence ID" value="HDX33446.1"/>
    <property type="molecule type" value="Genomic_DNA"/>
</dbReference>
<feature type="transmembrane region" description="Helical" evidence="1">
    <location>
        <begin position="284"/>
        <end position="301"/>
    </location>
</feature>
<sequence>MQDSSVNGWDNLLSENDTLSACIPAPPQRAHHTKREHFLKVRQECGRLYRMTTSSTRHNDRRRRQLQAPLGQEWTAARYFLLERAAPWGLFLALGLLYSFTTAPSIVALFDDTLEFQLVLPTFGIAHPTGYPLYTLVGGLWVHFFPFGNWAWRTNLLSAVFAAATVSVLFVCARRITASAGDGRGDGWAGLAAVLAFGLGPVWWEQATVAEVYALHNLFVVAVLALAVRPLPAEREAVNRRIAALAALVGLGLTHHRTIVLLLPGLFVYFLWTRPELLRPQRAWFVWAAALLAPLLLYLYIPLRAAQGVSDLNGSYVNTWAGFWDHVLARRYTSFFEMNELSRVYDASEWFMLWIQQTGWGGALLSLLGVAGLRNPQERPAWVLILSVLAVNLVFTLNYRVGDPEVFGLPVFLCAALLAGSGLAWMHRSFSSRWRPWALVGALVLLLIGPGRGAAVNRSHDWAVHDYAVDMAKVAFPSSSRVIGLEGEMTALRYMQEAERLGLAATPIVADLPAERRKVLEREMANGAPVYLTRELEAIAEQYSFTGEGPLVRVWPRGQVEELPPSTPTSLLLLDGRLLVEGYDFQRLDWAGGPMLRVTLYWRPLAPVERDLKVSLRIVDAAGQPLPGRDGLPAVVDAYPLRQVAGTRTWPPTVQVRDVHEVPLPAQFSGALALIIVYDAETLMEAGRIQFPIPNG</sequence>
<feature type="transmembrane region" description="Helical" evidence="1">
    <location>
        <begin position="437"/>
        <end position="455"/>
    </location>
</feature>
<evidence type="ECO:0000256" key="1">
    <source>
        <dbReference type="SAM" id="Phobius"/>
    </source>
</evidence>
<feature type="transmembrane region" description="Helical" evidence="1">
    <location>
        <begin position="185"/>
        <end position="204"/>
    </location>
</feature>
<dbReference type="InterPro" id="IPR021280">
    <property type="entry name" value="TMEM260-like"/>
</dbReference>
<gene>
    <name evidence="2" type="ORF">ENQ20_18470</name>
</gene>
<feature type="transmembrane region" description="Helical" evidence="1">
    <location>
        <begin position="156"/>
        <end position="173"/>
    </location>
</feature>
<comment type="caution">
    <text evidence="2">The sequence shown here is derived from an EMBL/GenBank/DDBJ whole genome shotgun (WGS) entry which is preliminary data.</text>
</comment>
<keyword evidence="1" id="KW-1133">Transmembrane helix</keyword>
<evidence type="ECO:0000313" key="2">
    <source>
        <dbReference type="EMBL" id="HDX33446.1"/>
    </source>
</evidence>
<feature type="transmembrane region" description="Helical" evidence="1">
    <location>
        <begin position="131"/>
        <end position="150"/>
    </location>
</feature>
<keyword evidence="1" id="KW-0812">Transmembrane</keyword>
<feature type="transmembrane region" description="Helical" evidence="1">
    <location>
        <begin position="407"/>
        <end position="425"/>
    </location>
</feature>
<dbReference type="Pfam" id="PF11028">
    <property type="entry name" value="TMEM260-like"/>
    <property type="match status" value="1"/>
</dbReference>
<feature type="transmembrane region" description="Helical" evidence="1">
    <location>
        <begin position="381"/>
        <end position="401"/>
    </location>
</feature>
<proteinExistence type="predicted"/>
<dbReference type="PANTHER" id="PTHR16214:SF3">
    <property type="entry name" value="TRANSMEMBRANE PROTEIN 260"/>
    <property type="match status" value="1"/>
</dbReference>
<reference evidence="2" key="1">
    <citation type="journal article" date="2020" name="mSystems">
        <title>Genome- and Community-Level Interaction Insights into Carbon Utilization and Element Cycling Functions of Hydrothermarchaeota in Hydrothermal Sediment.</title>
        <authorList>
            <person name="Zhou Z."/>
            <person name="Liu Y."/>
            <person name="Xu W."/>
            <person name="Pan J."/>
            <person name="Luo Z.H."/>
            <person name="Li M."/>
        </authorList>
    </citation>
    <scope>NUCLEOTIDE SEQUENCE [LARGE SCALE GENOMIC DNA]</scope>
    <source>
        <strain evidence="2">SpSt-289</strain>
    </source>
</reference>
<accession>A0A7C1JMQ0</accession>
<protein>
    <submittedName>
        <fullName evidence="2">DUF2723 domain-containing protein</fullName>
    </submittedName>
</protein>